<dbReference type="EMBL" id="VSSQ01007686">
    <property type="protein sequence ID" value="MPM36676.1"/>
    <property type="molecule type" value="Genomic_DNA"/>
</dbReference>
<dbReference type="AlphaFoldDB" id="A0A644Z751"/>
<sequence>MKPDWIIHAVCCGHPTFHTHGLLAKKAGVVQ</sequence>
<organism evidence="1">
    <name type="scientific">bioreactor metagenome</name>
    <dbReference type="NCBI Taxonomy" id="1076179"/>
    <lineage>
        <taxon>unclassified sequences</taxon>
        <taxon>metagenomes</taxon>
        <taxon>ecological metagenomes</taxon>
    </lineage>
</organism>
<comment type="caution">
    <text evidence="1">The sequence shown here is derived from an EMBL/GenBank/DDBJ whole genome shotgun (WGS) entry which is preliminary data.</text>
</comment>
<proteinExistence type="predicted"/>
<reference evidence="1" key="1">
    <citation type="submission" date="2019-08" db="EMBL/GenBank/DDBJ databases">
        <authorList>
            <person name="Kucharzyk K."/>
            <person name="Murdoch R.W."/>
            <person name="Higgins S."/>
            <person name="Loffler F."/>
        </authorList>
    </citation>
    <scope>NUCLEOTIDE SEQUENCE</scope>
</reference>
<gene>
    <name evidence="1" type="ORF">SDC9_83276</name>
</gene>
<evidence type="ECO:0000313" key="1">
    <source>
        <dbReference type="EMBL" id="MPM36676.1"/>
    </source>
</evidence>
<name>A0A644Z751_9ZZZZ</name>
<protein>
    <submittedName>
        <fullName evidence="1">Uncharacterized protein</fullName>
    </submittedName>
</protein>
<accession>A0A644Z751</accession>